<dbReference type="Proteomes" id="UP000070620">
    <property type="component" value="Unassembled WGS sequence"/>
</dbReference>
<gene>
    <name evidence="2" type="ORF">AWW66_25125</name>
</gene>
<keyword evidence="1" id="KW-0812">Transmembrane</keyword>
<feature type="transmembrane region" description="Helical" evidence="1">
    <location>
        <begin position="49"/>
        <end position="66"/>
    </location>
</feature>
<evidence type="ECO:0000313" key="2">
    <source>
        <dbReference type="EMBL" id="KXK59280.1"/>
    </source>
</evidence>
<proteinExistence type="predicted"/>
<reference evidence="2 3" key="1">
    <citation type="submission" date="2016-01" db="EMBL/GenBank/DDBJ databases">
        <title>Whole genome sequence and analysis of Micromonospora rosaria DSM 803, which can produce antibacterial substance rosamicin.</title>
        <authorList>
            <person name="Yang H."/>
            <person name="He X."/>
            <person name="Zhu D."/>
        </authorList>
    </citation>
    <scope>NUCLEOTIDE SEQUENCE [LARGE SCALE GENOMIC DNA]</scope>
    <source>
        <strain evidence="2 3">DSM 803</strain>
    </source>
</reference>
<feature type="transmembrane region" description="Helical" evidence="1">
    <location>
        <begin position="160"/>
        <end position="179"/>
    </location>
</feature>
<keyword evidence="1" id="KW-0472">Membrane</keyword>
<feature type="transmembrane region" description="Helical" evidence="1">
    <location>
        <begin position="86"/>
        <end position="109"/>
    </location>
</feature>
<dbReference type="EMBL" id="LRQV01000122">
    <property type="protein sequence ID" value="KXK59280.1"/>
    <property type="molecule type" value="Genomic_DNA"/>
</dbReference>
<protein>
    <submittedName>
        <fullName evidence="2">Uncharacterized protein</fullName>
    </submittedName>
</protein>
<comment type="caution">
    <text evidence="2">The sequence shown here is derived from an EMBL/GenBank/DDBJ whole genome shotgun (WGS) entry which is preliminary data.</text>
</comment>
<keyword evidence="1" id="KW-1133">Transmembrane helix</keyword>
<evidence type="ECO:0000256" key="1">
    <source>
        <dbReference type="SAM" id="Phobius"/>
    </source>
</evidence>
<evidence type="ECO:0000313" key="3">
    <source>
        <dbReference type="Proteomes" id="UP000070620"/>
    </source>
</evidence>
<dbReference type="RefSeq" id="WP_067371144.1">
    <property type="nucleotide sequence ID" value="NZ_JBIUBN010000033.1"/>
</dbReference>
<sequence length="274" mass="29694">MISQTAVLTAALYYFGWIRAHTTYSHFGVDPQLLGFSVTDYLMRSVNSVLPPLIVTGFLVLALRAAHRHLVLPMITTLSNQKRQLVTQAVVTARGIAALLATVTVIGLLAEEQVGAPLGPALPLTMIAATALLGYAGHLSTLIRQQPKATSDASSIRLRTAALLALAIIGLFWAVSSYAQHTGRAMAADRVAGLPNEPDLVLYSAERLAIAGPGITVDEIRQENSRFRYRYAGLRLLVHSPDRYALVPAHWERGNSHVHLIPISADVRIDLIAR</sequence>
<feature type="transmembrane region" description="Helical" evidence="1">
    <location>
        <begin position="121"/>
        <end position="139"/>
    </location>
</feature>
<dbReference type="OrthoDB" id="4350047at2"/>
<organism evidence="2 3">
    <name type="scientific">Micromonospora rosaria</name>
    <dbReference type="NCBI Taxonomy" id="47874"/>
    <lineage>
        <taxon>Bacteria</taxon>
        <taxon>Bacillati</taxon>
        <taxon>Actinomycetota</taxon>
        <taxon>Actinomycetes</taxon>
        <taxon>Micromonosporales</taxon>
        <taxon>Micromonosporaceae</taxon>
        <taxon>Micromonospora</taxon>
    </lineage>
</organism>
<dbReference type="AlphaFoldDB" id="A0A136PLC7"/>
<name>A0A136PLC7_9ACTN</name>
<accession>A0A136PLC7</accession>
<keyword evidence="3" id="KW-1185">Reference proteome</keyword>